<gene>
    <name evidence="2" type="ORF">BJP36_15200</name>
</gene>
<keyword evidence="1" id="KW-0812">Transmembrane</keyword>
<dbReference type="EMBL" id="CP017708">
    <property type="protein sequence ID" value="AOY81049.1"/>
    <property type="molecule type" value="Genomic_DNA"/>
</dbReference>
<name>A0A1D9G099_MOOP1</name>
<proteinExistence type="predicted"/>
<keyword evidence="1" id="KW-1133">Transmembrane helix</keyword>
<accession>A0A1D9G099</accession>
<sequence length="72" mass="8242">MWGVWGVWEVWGEGGVWGVWEECGEREEVVLENLVSLKIFLIIFILLPALLTIRIDRHQPCLDAKGRAASHI</sequence>
<organism evidence="2 3">
    <name type="scientific">Moorena producens (strain JHB)</name>
    <dbReference type="NCBI Taxonomy" id="1454205"/>
    <lineage>
        <taxon>Bacteria</taxon>
        <taxon>Bacillati</taxon>
        <taxon>Cyanobacteriota</taxon>
        <taxon>Cyanophyceae</taxon>
        <taxon>Coleofasciculales</taxon>
        <taxon>Coleofasciculaceae</taxon>
        <taxon>Moorena</taxon>
    </lineage>
</organism>
<feature type="transmembrane region" description="Helical" evidence="1">
    <location>
        <begin position="35"/>
        <end position="53"/>
    </location>
</feature>
<evidence type="ECO:0000313" key="3">
    <source>
        <dbReference type="Proteomes" id="UP000176944"/>
    </source>
</evidence>
<dbReference type="Proteomes" id="UP000176944">
    <property type="component" value="Chromosome"/>
</dbReference>
<protein>
    <submittedName>
        <fullName evidence="2">Uncharacterized protein</fullName>
    </submittedName>
</protein>
<evidence type="ECO:0000313" key="2">
    <source>
        <dbReference type="EMBL" id="AOY81049.1"/>
    </source>
</evidence>
<keyword evidence="1" id="KW-0472">Membrane</keyword>
<dbReference type="AlphaFoldDB" id="A0A1D9G099"/>
<evidence type="ECO:0000256" key="1">
    <source>
        <dbReference type="SAM" id="Phobius"/>
    </source>
</evidence>
<reference evidence="3" key="1">
    <citation type="submission" date="2016-10" db="EMBL/GenBank/DDBJ databases">
        <title>Comparative genomics uncovers the prolific and rare metabolic potential of the cyanobacterial genus Moorea.</title>
        <authorList>
            <person name="Leao T."/>
            <person name="Castelao G."/>
            <person name="Korobeynikov A."/>
            <person name="Monroe E.A."/>
            <person name="Podell S."/>
            <person name="Glukhov E."/>
            <person name="Allen E."/>
            <person name="Gerwick W.H."/>
            <person name="Gerwick L."/>
        </authorList>
    </citation>
    <scope>NUCLEOTIDE SEQUENCE [LARGE SCALE GENOMIC DNA]</scope>
    <source>
        <strain evidence="3">JHB</strain>
    </source>
</reference>